<comment type="caution">
    <text evidence="1">The sequence shown here is derived from an EMBL/GenBank/DDBJ whole genome shotgun (WGS) entry which is preliminary data.</text>
</comment>
<accession>A0A226DEP9</accession>
<evidence type="ECO:0000313" key="1">
    <source>
        <dbReference type="EMBL" id="OXA43334.1"/>
    </source>
</evidence>
<dbReference type="AlphaFoldDB" id="A0A226DEP9"/>
<sequence length="213" mass="24014">MMANFTLNLDTLGITNPGEKREEVRSGIEKVINKTRLINRPTLNKSHNADLTTYNPFLFSLCSVAACHFYGGPLSQGRFDGELSPTGLAGGRVIELLKVTITLTWDKNIPPATTDLEFIKLDGKEGCKTFKKISETCFLYGPIRLELAERKGNGIGLDKVELEEKKEEDDGFVGMMDHTRERWMDIIFEKYGKKIVFLEVKVVRKMGCLGSFR</sequence>
<organism evidence="1 2">
    <name type="scientific">Folsomia candida</name>
    <name type="common">Springtail</name>
    <dbReference type="NCBI Taxonomy" id="158441"/>
    <lineage>
        <taxon>Eukaryota</taxon>
        <taxon>Metazoa</taxon>
        <taxon>Ecdysozoa</taxon>
        <taxon>Arthropoda</taxon>
        <taxon>Hexapoda</taxon>
        <taxon>Collembola</taxon>
        <taxon>Entomobryomorpha</taxon>
        <taxon>Isotomoidea</taxon>
        <taxon>Isotomidae</taxon>
        <taxon>Proisotominae</taxon>
        <taxon>Folsomia</taxon>
    </lineage>
</organism>
<name>A0A226DEP9_FOLCA</name>
<keyword evidence="2" id="KW-1185">Reference proteome</keyword>
<feature type="non-terminal residue" evidence="1">
    <location>
        <position position="213"/>
    </location>
</feature>
<evidence type="ECO:0000313" key="2">
    <source>
        <dbReference type="Proteomes" id="UP000198287"/>
    </source>
</evidence>
<dbReference type="EMBL" id="LNIX01000022">
    <property type="protein sequence ID" value="OXA43334.1"/>
    <property type="molecule type" value="Genomic_DNA"/>
</dbReference>
<dbReference type="Proteomes" id="UP000198287">
    <property type="component" value="Unassembled WGS sequence"/>
</dbReference>
<gene>
    <name evidence="1" type="ORF">Fcan01_21775</name>
</gene>
<proteinExistence type="predicted"/>
<reference evidence="1 2" key="1">
    <citation type="submission" date="2015-12" db="EMBL/GenBank/DDBJ databases">
        <title>The genome of Folsomia candida.</title>
        <authorList>
            <person name="Faddeeva A."/>
            <person name="Derks M.F."/>
            <person name="Anvar Y."/>
            <person name="Smit S."/>
            <person name="Van Straalen N."/>
            <person name="Roelofs D."/>
        </authorList>
    </citation>
    <scope>NUCLEOTIDE SEQUENCE [LARGE SCALE GENOMIC DNA]</scope>
    <source>
        <strain evidence="1 2">VU population</strain>
        <tissue evidence="1">Whole body</tissue>
    </source>
</reference>
<protein>
    <submittedName>
        <fullName evidence="1">Uncharacterized protein</fullName>
    </submittedName>
</protein>